<keyword evidence="3 4" id="KW-0274">FAD</keyword>
<dbReference type="InterPro" id="IPR006091">
    <property type="entry name" value="Acyl-CoA_Oxase/DH_mid-dom"/>
</dbReference>
<feature type="region of interest" description="Disordered" evidence="5">
    <location>
        <begin position="1"/>
        <end position="30"/>
    </location>
</feature>
<evidence type="ECO:0000259" key="7">
    <source>
        <dbReference type="Pfam" id="PF02770"/>
    </source>
</evidence>
<name>A0A9P7YLT8_9HELO</name>
<dbReference type="InterPro" id="IPR041504">
    <property type="entry name" value="AidB_N"/>
</dbReference>
<sequence length="642" mass="71417">MVNSSTTKPSRVPSSSSHGTFTPNPSLNNQYREDRSLRRILTLFLPETIVESTTQDLSRFGDEVVSKKVFDWVSDAERNTPYLRGSGRDSFGRKTDELATSEGWRNLQDMGFKEGIVAIAYENEYAEYSRLVQFIKYHIWSGSNANVTCPSAMQDGAASLLKRHLTRDDSSVDTNTFEVYKSAYAHLTMRKSDAWTSGQWMTERVGGSDVSGTETLATYSPFSGDRSLEAISTDGSPLGPWIIDGFKWFSSATDSQMTVLLAQTPKGLSAFFAPMRRIMPSGNSELNGISIQRLKNKMGTKPLPTAELVLKGMRAYLLGKEGTGIQEISTMLNITRVHNSVTAVGLLGRGLAIAKAFAGVRQLVGKGNRRVLKDVGLHVRTLAKLTSEYHADMMITFFTVYLLGISEQKPQVGTSKSSFASERLRPQNYEDVALLLRILTPTIKSRTAKTSITGLQECMEALGGVGYLENEESQHVNISRLYRDANVLAIWEGTTNILGTDFIKVLKSRHGPRTLIALQNWADHALFGYTQQENLDVSIDKKGILSRLRTFKSDIEAKSLEELIFRSRDVMRDFSNIVIAILMVVDVERDDDTIGRELLRRFASQNELGSSSISDWSTEAQWNPKIVFGEGRAELGTTKSRL</sequence>
<evidence type="ECO:0000256" key="1">
    <source>
        <dbReference type="ARBA" id="ARBA00009347"/>
    </source>
</evidence>
<dbReference type="PANTHER" id="PTHR42707">
    <property type="entry name" value="ACYL-COA DEHYDROGENASE"/>
    <property type="match status" value="1"/>
</dbReference>
<feature type="domain" description="Adaptive response protein AidB N-terminal" evidence="8">
    <location>
        <begin position="28"/>
        <end position="166"/>
    </location>
</feature>
<comment type="cofactor">
    <cofactor evidence="4">
        <name>FAD</name>
        <dbReference type="ChEBI" id="CHEBI:57692"/>
    </cofactor>
</comment>
<dbReference type="SUPFAM" id="SSF56645">
    <property type="entry name" value="Acyl-CoA dehydrogenase NM domain-like"/>
    <property type="match status" value="1"/>
</dbReference>
<dbReference type="Pfam" id="PF02770">
    <property type="entry name" value="Acyl-CoA_dh_M"/>
    <property type="match status" value="1"/>
</dbReference>
<dbReference type="Gene3D" id="2.40.110.20">
    <property type="match status" value="1"/>
</dbReference>
<gene>
    <name evidence="9" type="ORF">BJ875DRAFT_374289</name>
</gene>
<evidence type="ECO:0000259" key="6">
    <source>
        <dbReference type="Pfam" id="PF00441"/>
    </source>
</evidence>
<organism evidence="9 10">
    <name type="scientific">Amylocarpus encephaloides</name>
    <dbReference type="NCBI Taxonomy" id="45428"/>
    <lineage>
        <taxon>Eukaryota</taxon>
        <taxon>Fungi</taxon>
        <taxon>Dikarya</taxon>
        <taxon>Ascomycota</taxon>
        <taxon>Pezizomycotina</taxon>
        <taxon>Leotiomycetes</taxon>
        <taxon>Helotiales</taxon>
        <taxon>Helotiales incertae sedis</taxon>
        <taxon>Amylocarpus</taxon>
    </lineage>
</organism>
<dbReference type="Gene3D" id="6.10.250.600">
    <property type="match status" value="1"/>
</dbReference>
<feature type="domain" description="Acyl-CoA dehydrogenase/oxidase C-terminal" evidence="6">
    <location>
        <begin position="439"/>
        <end position="499"/>
    </location>
</feature>
<protein>
    <submittedName>
        <fullName evidence="9">Acyl-CoA dehydrogenase</fullName>
    </submittedName>
</protein>
<keyword evidence="4" id="KW-0560">Oxidoreductase</keyword>
<evidence type="ECO:0000256" key="2">
    <source>
        <dbReference type="ARBA" id="ARBA00022630"/>
    </source>
</evidence>
<dbReference type="Proteomes" id="UP000824998">
    <property type="component" value="Unassembled WGS sequence"/>
</dbReference>
<evidence type="ECO:0000256" key="5">
    <source>
        <dbReference type="SAM" id="MobiDB-lite"/>
    </source>
</evidence>
<dbReference type="InterPro" id="IPR052904">
    <property type="entry name" value="Acyl-CoA_dehydrogenase-like"/>
</dbReference>
<proteinExistence type="inferred from homology"/>
<dbReference type="OrthoDB" id="10251155at2759"/>
<dbReference type="EMBL" id="MU251432">
    <property type="protein sequence ID" value="KAG9235445.1"/>
    <property type="molecule type" value="Genomic_DNA"/>
</dbReference>
<evidence type="ECO:0000259" key="8">
    <source>
        <dbReference type="Pfam" id="PF18158"/>
    </source>
</evidence>
<comment type="similarity">
    <text evidence="1 4">Belongs to the acyl-CoA dehydrogenase family.</text>
</comment>
<evidence type="ECO:0000256" key="4">
    <source>
        <dbReference type="RuleBase" id="RU362125"/>
    </source>
</evidence>
<reference evidence="9" key="1">
    <citation type="journal article" date="2021" name="IMA Fungus">
        <title>Genomic characterization of three marine fungi, including Emericellopsis atlantica sp. nov. with signatures of a generalist lifestyle and marine biomass degradation.</title>
        <authorList>
            <person name="Hagestad O.C."/>
            <person name="Hou L."/>
            <person name="Andersen J.H."/>
            <person name="Hansen E.H."/>
            <person name="Altermark B."/>
            <person name="Li C."/>
            <person name="Kuhnert E."/>
            <person name="Cox R.J."/>
            <person name="Crous P.W."/>
            <person name="Spatafora J.W."/>
            <person name="Lail K."/>
            <person name="Amirebrahimi M."/>
            <person name="Lipzen A."/>
            <person name="Pangilinan J."/>
            <person name="Andreopoulos W."/>
            <person name="Hayes R.D."/>
            <person name="Ng V."/>
            <person name="Grigoriev I.V."/>
            <person name="Jackson S.A."/>
            <person name="Sutton T.D.S."/>
            <person name="Dobson A.D.W."/>
            <person name="Rama T."/>
        </authorList>
    </citation>
    <scope>NUCLEOTIDE SEQUENCE</scope>
    <source>
        <strain evidence="9">TRa018bII</strain>
    </source>
</reference>
<evidence type="ECO:0000313" key="9">
    <source>
        <dbReference type="EMBL" id="KAG9235445.1"/>
    </source>
</evidence>
<dbReference type="GO" id="GO:0003995">
    <property type="term" value="F:acyl-CoA dehydrogenase activity"/>
    <property type="evidence" value="ECO:0007669"/>
    <property type="project" value="TreeGrafter"/>
</dbReference>
<evidence type="ECO:0000313" key="10">
    <source>
        <dbReference type="Proteomes" id="UP000824998"/>
    </source>
</evidence>
<dbReference type="InterPro" id="IPR009075">
    <property type="entry name" value="AcylCo_DH/oxidase_C"/>
</dbReference>
<keyword evidence="2 4" id="KW-0285">Flavoprotein</keyword>
<evidence type="ECO:0000256" key="3">
    <source>
        <dbReference type="ARBA" id="ARBA00022827"/>
    </source>
</evidence>
<dbReference type="Pfam" id="PF18158">
    <property type="entry name" value="AidB_N"/>
    <property type="match status" value="1"/>
</dbReference>
<feature type="domain" description="Acyl-CoA oxidase/dehydrogenase middle" evidence="7">
    <location>
        <begin position="199"/>
        <end position="312"/>
    </location>
</feature>
<dbReference type="Gene3D" id="1.20.140.10">
    <property type="entry name" value="Butyryl-CoA Dehydrogenase, subunit A, domain 3"/>
    <property type="match status" value="1"/>
</dbReference>
<accession>A0A9P7YLT8</accession>
<dbReference type="PANTHER" id="PTHR42707:SF2">
    <property type="entry name" value="ACD11 DEHYDROGENASE"/>
    <property type="match status" value="1"/>
</dbReference>
<dbReference type="Pfam" id="PF00441">
    <property type="entry name" value="Acyl-CoA_dh_1"/>
    <property type="match status" value="1"/>
</dbReference>
<keyword evidence="10" id="KW-1185">Reference proteome</keyword>
<dbReference type="InterPro" id="IPR009100">
    <property type="entry name" value="AcylCoA_DH/oxidase_NM_dom_sf"/>
</dbReference>
<dbReference type="InterPro" id="IPR036250">
    <property type="entry name" value="AcylCo_DH-like_C"/>
</dbReference>
<dbReference type="SUPFAM" id="SSF47203">
    <property type="entry name" value="Acyl-CoA dehydrogenase C-terminal domain-like"/>
    <property type="match status" value="1"/>
</dbReference>
<comment type="caution">
    <text evidence="9">The sequence shown here is derived from an EMBL/GenBank/DDBJ whole genome shotgun (WGS) entry which is preliminary data.</text>
</comment>
<dbReference type="AlphaFoldDB" id="A0A9P7YLT8"/>